<organism evidence="1 2">
    <name type="scientific">Haematospirillum jordaniae</name>
    <dbReference type="NCBI Taxonomy" id="1549855"/>
    <lineage>
        <taxon>Bacteria</taxon>
        <taxon>Pseudomonadati</taxon>
        <taxon>Pseudomonadota</taxon>
        <taxon>Alphaproteobacteria</taxon>
        <taxon>Rhodospirillales</taxon>
        <taxon>Novispirillaceae</taxon>
        <taxon>Haematospirillum</taxon>
    </lineage>
</organism>
<dbReference type="KEGG" id="hjo:AY555_06000"/>
<keyword evidence="2" id="KW-1185">Reference proteome</keyword>
<dbReference type="STRING" id="1549855.AY555_06000"/>
<dbReference type="AlphaFoldDB" id="A0A143DDL1"/>
<dbReference type="EMBL" id="CP014525">
    <property type="protein sequence ID" value="AMW34807.1"/>
    <property type="molecule type" value="Genomic_DNA"/>
</dbReference>
<dbReference type="GO" id="GO:0005509">
    <property type="term" value="F:calcium ion binding"/>
    <property type="evidence" value="ECO:0007669"/>
    <property type="project" value="InterPro"/>
</dbReference>
<accession>A0A143DDL1</accession>
<evidence type="ECO:0000313" key="2">
    <source>
        <dbReference type="Proteomes" id="UP000076066"/>
    </source>
</evidence>
<evidence type="ECO:0008006" key="3">
    <source>
        <dbReference type="Google" id="ProtNLM"/>
    </source>
</evidence>
<gene>
    <name evidence="1" type="ORF">AY555_06000</name>
</gene>
<dbReference type="PROSITE" id="PS00330">
    <property type="entry name" value="HEMOLYSIN_CALCIUM"/>
    <property type="match status" value="3"/>
</dbReference>
<protein>
    <recommendedName>
        <fullName evidence="3">Peptidase M10 serralysin C-terminal domain-containing protein</fullName>
    </recommendedName>
</protein>
<dbReference type="Pfam" id="PF00353">
    <property type="entry name" value="HemolysinCabind"/>
    <property type="match status" value="1"/>
</dbReference>
<reference evidence="1 2" key="1">
    <citation type="submission" date="2016-02" db="EMBL/GenBank/DDBJ databases">
        <title>Complete Genome of H5569, the type strain of the newly described species Haematospirillium jordaniae.</title>
        <authorList>
            <person name="Nicholson A.C."/>
            <person name="Humrighouse B.W."/>
            <person name="Loparov V."/>
            <person name="McQuiston J.R."/>
        </authorList>
    </citation>
    <scope>NUCLEOTIDE SEQUENCE [LARGE SCALE GENOMIC DNA]</scope>
    <source>
        <strain evidence="1 2">H5569</strain>
    </source>
</reference>
<dbReference type="InterPro" id="IPR018511">
    <property type="entry name" value="Hemolysin-typ_Ca-bd_CS"/>
</dbReference>
<dbReference type="SUPFAM" id="SSF51120">
    <property type="entry name" value="beta-Roll"/>
    <property type="match status" value="1"/>
</dbReference>
<evidence type="ECO:0000313" key="1">
    <source>
        <dbReference type="EMBL" id="AMW34807.1"/>
    </source>
</evidence>
<sequence>MLDYSGADRSVVVSLEEGAPTPVFVGGEQVSTVRYASGVIGGNAPDSLAGDRRPNRLQGMDGDDWLRGRGGSDVLDGGPGRDTLAGGSGADLLTGGAGADRFLYSSVSETRGDIITDFSHDQGDVIQFVFADTLLPASVQDGFKPDPEHPLPLAFHGTEPEANAMWYCVSDDGKDLTLLGDTDGHVDTQEIQIVLRGVSELQSSDVVFQYGIA</sequence>
<dbReference type="InterPro" id="IPR001343">
    <property type="entry name" value="Hemolysn_Ca-bd"/>
</dbReference>
<dbReference type="PRINTS" id="PR00313">
    <property type="entry name" value="CABNDNGRPT"/>
</dbReference>
<dbReference type="Gene3D" id="2.150.10.10">
    <property type="entry name" value="Serralysin-like metalloprotease, C-terminal"/>
    <property type="match status" value="1"/>
</dbReference>
<dbReference type="Proteomes" id="UP000076066">
    <property type="component" value="Chromosome"/>
</dbReference>
<name>A0A143DDL1_9PROT</name>
<proteinExistence type="predicted"/>
<dbReference type="InterPro" id="IPR011049">
    <property type="entry name" value="Serralysin-like_metalloprot_C"/>
</dbReference>